<dbReference type="SUPFAM" id="SSF56112">
    <property type="entry name" value="Protein kinase-like (PK-like)"/>
    <property type="match status" value="1"/>
</dbReference>
<dbReference type="InterPro" id="IPR000719">
    <property type="entry name" value="Prot_kinase_dom"/>
</dbReference>
<evidence type="ECO:0000256" key="3">
    <source>
        <dbReference type="ARBA" id="ARBA00022777"/>
    </source>
</evidence>
<dbReference type="PANTHER" id="PTHR24348:SF22">
    <property type="entry name" value="NON-SPECIFIC SERINE_THREONINE PROTEIN KINASE"/>
    <property type="match status" value="1"/>
</dbReference>
<feature type="non-terminal residue" evidence="6">
    <location>
        <position position="368"/>
    </location>
</feature>
<sequence length="368" mass="42277">VEKTLEKKQVINGKYEVQFFLDETDVYQKYRVKGNDNKTYLLKLYNSSKLSRYSFTNEGLLETEILRQIDHINIISLVESGEVVKNSQKYHFLIFDFISGETLHEKLKREGVFSPYSAVPMTLNILDAVAELHNHPRTVIHNNINMNNISLDYSKNSEKPILTGFNFARYIDSKSNSVDIEQLSPFSIAPELYNGVFTPQSDVFSIGALLYQMIFGIPPWYLELPEYQYSDDKFKTLLFDKRNEDLSFIMPDFEELDDEHLKETIVKALSIDVENRFKNIKEFNEALRRQVILEGGSTKKTKQVSTKAEVKQGDGFSALAGMEELKTLLYNDVIKALNEKELYARYGITIPNGILLYGPPGCGKTFFS</sequence>
<dbReference type="InterPro" id="IPR045269">
    <property type="entry name" value="Atg1-like"/>
</dbReference>
<dbReference type="GO" id="GO:0016020">
    <property type="term" value="C:membrane"/>
    <property type="evidence" value="ECO:0007669"/>
    <property type="project" value="TreeGrafter"/>
</dbReference>
<evidence type="ECO:0000256" key="4">
    <source>
        <dbReference type="ARBA" id="ARBA00022840"/>
    </source>
</evidence>
<dbReference type="AlphaFoldDB" id="A0A382BUR8"/>
<dbReference type="InterPro" id="IPR011009">
    <property type="entry name" value="Kinase-like_dom_sf"/>
</dbReference>
<dbReference type="Gene3D" id="1.10.510.10">
    <property type="entry name" value="Transferase(Phosphotransferase) domain 1"/>
    <property type="match status" value="1"/>
</dbReference>
<dbReference type="SMART" id="SM00220">
    <property type="entry name" value="S_TKc"/>
    <property type="match status" value="1"/>
</dbReference>
<dbReference type="GO" id="GO:0005776">
    <property type="term" value="C:autophagosome"/>
    <property type="evidence" value="ECO:0007669"/>
    <property type="project" value="TreeGrafter"/>
</dbReference>
<proteinExistence type="predicted"/>
<organism evidence="6">
    <name type="scientific">marine metagenome</name>
    <dbReference type="NCBI Taxonomy" id="408172"/>
    <lineage>
        <taxon>unclassified sequences</taxon>
        <taxon>metagenomes</taxon>
        <taxon>ecological metagenomes</taxon>
    </lineage>
</organism>
<dbReference type="GO" id="GO:0005829">
    <property type="term" value="C:cytosol"/>
    <property type="evidence" value="ECO:0007669"/>
    <property type="project" value="TreeGrafter"/>
</dbReference>
<dbReference type="Gene3D" id="3.40.50.300">
    <property type="entry name" value="P-loop containing nucleotide triphosphate hydrolases"/>
    <property type="match status" value="1"/>
</dbReference>
<accession>A0A382BUR8</accession>
<dbReference type="GO" id="GO:0004674">
    <property type="term" value="F:protein serine/threonine kinase activity"/>
    <property type="evidence" value="ECO:0007669"/>
    <property type="project" value="InterPro"/>
</dbReference>
<dbReference type="GO" id="GO:0010506">
    <property type="term" value="P:regulation of autophagy"/>
    <property type="evidence" value="ECO:0007669"/>
    <property type="project" value="InterPro"/>
</dbReference>
<protein>
    <recommendedName>
        <fullName evidence="5">Protein kinase domain-containing protein</fullName>
    </recommendedName>
</protein>
<dbReference type="Gene3D" id="3.30.200.20">
    <property type="entry name" value="Phosphorylase Kinase, domain 1"/>
    <property type="match status" value="1"/>
</dbReference>
<keyword evidence="1" id="KW-0808">Transferase</keyword>
<keyword evidence="3" id="KW-0418">Kinase</keyword>
<evidence type="ECO:0000259" key="5">
    <source>
        <dbReference type="PROSITE" id="PS50011"/>
    </source>
</evidence>
<dbReference type="GO" id="GO:0005524">
    <property type="term" value="F:ATP binding"/>
    <property type="evidence" value="ECO:0007669"/>
    <property type="project" value="UniProtKB-KW"/>
</dbReference>
<keyword evidence="2" id="KW-0547">Nucleotide-binding</keyword>
<feature type="domain" description="Protein kinase" evidence="5">
    <location>
        <begin position="1"/>
        <end position="293"/>
    </location>
</feature>
<reference evidence="6" key="1">
    <citation type="submission" date="2018-05" db="EMBL/GenBank/DDBJ databases">
        <authorList>
            <person name="Lanie J.A."/>
            <person name="Ng W.-L."/>
            <person name="Kazmierczak K.M."/>
            <person name="Andrzejewski T.M."/>
            <person name="Davidsen T.M."/>
            <person name="Wayne K.J."/>
            <person name="Tettelin H."/>
            <person name="Glass J.I."/>
            <person name="Rusch D."/>
            <person name="Podicherti R."/>
            <person name="Tsui H.-C.T."/>
            <person name="Winkler M.E."/>
        </authorList>
    </citation>
    <scope>NUCLEOTIDE SEQUENCE</scope>
</reference>
<evidence type="ECO:0000313" key="6">
    <source>
        <dbReference type="EMBL" id="SVB16833.1"/>
    </source>
</evidence>
<dbReference type="GO" id="GO:0000045">
    <property type="term" value="P:autophagosome assembly"/>
    <property type="evidence" value="ECO:0007669"/>
    <property type="project" value="TreeGrafter"/>
</dbReference>
<evidence type="ECO:0000256" key="1">
    <source>
        <dbReference type="ARBA" id="ARBA00022679"/>
    </source>
</evidence>
<dbReference type="Pfam" id="PF00069">
    <property type="entry name" value="Pkinase"/>
    <property type="match status" value="1"/>
</dbReference>
<dbReference type="EMBL" id="UINC01031186">
    <property type="protein sequence ID" value="SVB16833.1"/>
    <property type="molecule type" value="Genomic_DNA"/>
</dbReference>
<dbReference type="SUPFAM" id="SSF52540">
    <property type="entry name" value="P-loop containing nucleoside triphosphate hydrolases"/>
    <property type="match status" value="1"/>
</dbReference>
<evidence type="ECO:0000256" key="2">
    <source>
        <dbReference type="ARBA" id="ARBA00022741"/>
    </source>
</evidence>
<gene>
    <name evidence="6" type="ORF">METZ01_LOCUS169687</name>
</gene>
<dbReference type="InterPro" id="IPR027417">
    <property type="entry name" value="P-loop_NTPase"/>
</dbReference>
<dbReference type="PANTHER" id="PTHR24348">
    <property type="entry name" value="SERINE/THREONINE-PROTEIN KINASE UNC-51-RELATED"/>
    <property type="match status" value="1"/>
</dbReference>
<keyword evidence="4" id="KW-0067">ATP-binding</keyword>
<dbReference type="GO" id="GO:0000407">
    <property type="term" value="C:phagophore assembly site"/>
    <property type="evidence" value="ECO:0007669"/>
    <property type="project" value="TreeGrafter"/>
</dbReference>
<name>A0A382BUR8_9ZZZZ</name>
<feature type="non-terminal residue" evidence="6">
    <location>
        <position position="1"/>
    </location>
</feature>
<dbReference type="PROSITE" id="PS50011">
    <property type="entry name" value="PROTEIN_KINASE_DOM"/>
    <property type="match status" value="1"/>
</dbReference>